<accession>A0A4Y2GZS9</accession>
<evidence type="ECO:0000313" key="1">
    <source>
        <dbReference type="EMBL" id="GBM58687.1"/>
    </source>
</evidence>
<reference evidence="1 2" key="1">
    <citation type="journal article" date="2019" name="Sci. Rep.">
        <title>Orb-weaving spider Araneus ventricosus genome elucidates the spidroin gene catalogue.</title>
        <authorList>
            <person name="Kono N."/>
            <person name="Nakamura H."/>
            <person name="Ohtoshi R."/>
            <person name="Moran D.A.P."/>
            <person name="Shinohara A."/>
            <person name="Yoshida Y."/>
            <person name="Fujiwara M."/>
            <person name="Mori M."/>
            <person name="Tomita M."/>
            <person name="Arakawa K."/>
        </authorList>
    </citation>
    <scope>NUCLEOTIDE SEQUENCE [LARGE SCALE GENOMIC DNA]</scope>
</reference>
<dbReference type="EMBL" id="BGPR01001645">
    <property type="protein sequence ID" value="GBM58687.1"/>
    <property type="molecule type" value="Genomic_DNA"/>
</dbReference>
<comment type="caution">
    <text evidence="1">The sequence shown here is derived from an EMBL/GenBank/DDBJ whole genome shotgun (WGS) entry which is preliminary data.</text>
</comment>
<name>A0A4Y2GZS9_ARAVE</name>
<dbReference type="AlphaFoldDB" id="A0A4Y2GZS9"/>
<evidence type="ECO:0000313" key="2">
    <source>
        <dbReference type="Proteomes" id="UP000499080"/>
    </source>
</evidence>
<gene>
    <name evidence="1" type="ORF">AVEN_256464_1</name>
</gene>
<dbReference type="PANTHER" id="PTHR46601">
    <property type="entry name" value="ULP_PROTEASE DOMAIN-CONTAINING PROTEIN"/>
    <property type="match status" value="1"/>
</dbReference>
<protein>
    <submittedName>
        <fullName evidence="1">Uncharacterized protein</fullName>
    </submittedName>
</protein>
<sequence length="313" mass="35871">MLGIQDCATVIESNGSKSKISKRIILCNLKEAYKHFKDKFPSIKIGFSKFAELRRKRILAGESGTHSVCVCTTWQNIKLMIENAKLNTVTNDKIKNCKQCLAKVLCNPSVIGCNMGNCAYCPGETELQTILQDSFAENLIEQVQFRQWISVDRCNLEILEKSSEEFDLFCSKLSSLVWHDFIAKQQGAEKKISKNQLVVACDFPENYSIVLHDEAQSYHWTNQQVTIHPFVIYFKQENKVEHGWEKKVSKSPDKLKIEDISGYVTAVYEGNRWLGYVLKKNEELDEVKITFLHPFGHLHHSHVQETPMFCGCP</sequence>
<dbReference type="OrthoDB" id="10062343at2759"/>
<proteinExistence type="predicted"/>
<organism evidence="1 2">
    <name type="scientific">Araneus ventricosus</name>
    <name type="common">Orbweaver spider</name>
    <name type="synonym">Epeira ventricosa</name>
    <dbReference type="NCBI Taxonomy" id="182803"/>
    <lineage>
        <taxon>Eukaryota</taxon>
        <taxon>Metazoa</taxon>
        <taxon>Ecdysozoa</taxon>
        <taxon>Arthropoda</taxon>
        <taxon>Chelicerata</taxon>
        <taxon>Arachnida</taxon>
        <taxon>Araneae</taxon>
        <taxon>Araneomorphae</taxon>
        <taxon>Entelegynae</taxon>
        <taxon>Araneoidea</taxon>
        <taxon>Araneidae</taxon>
        <taxon>Araneus</taxon>
    </lineage>
</organism>
<dbReference type="Proteomes" id="UP000499080">
    <property type="component" value="Unassembled WGS sequence"/>
</dbReference>
<dbReference type="PANTHER" id="PTHR46601:SF1">
    <property type="entry name" value="ADF-H DOMAIN-CONTAINING PROTEIN"/>
    <property type="match status" value="1"/>
</dbReference>
<keyword evidence="2" id="KW-1185">Reference proteome</keyword>